<reference evidence="2" key="2">
    <citation type="journal article" date="2018" name="Mol. Plant Microbe Interact.">
        <title>Genome sequence resources for the wheat stripe rust pathogen (Puccinia striiformis f. sp. tritici) and the barley stripe rust pathogen (Puccinia striiformis f. sp. hordei).</title>
        <authorList>
            <person name="Xia C."/>
            <person name="Wang M."/>
            <person name="Yin C."/>
            <person name="Cornejo O.E."/>
            <person name="Hulbert S.H."/>
            <person name="Chen X."/>
        </authorList>
    </citation>
    <scope>NUCLEOTIDE SEQUENCE [LARGE SCALE GENOMIC DNA]</scope>
    <source>
        <strain evidence="2">93-210</strain>
    </source>
</reference>
<proteinExistence type="predicted"/>
<reference evidence="2" key="1">
    <citation type="journal article" date="2018" name="BMC Genomics">
        <title>Genomic insights into host adaptation between the wheat stripe rust pathogen (Puccinia striiformis f. sp. tritici) and the barley stripe rust pathogen (Puccinia striiformis f. sp. hordei).</title>
        <authorList>
            <person name="Xia C."/>
            <person name="Wang M."/>
            <person name="Yin C."/>
            <person name="Cornejo O.E."/>
            <person name="Hulbert S.H."/>
            <person name="Chen X."/>
        </authorList>
    </citation>
    <scope>NUCLEOTIDE SEQUENCE [LARGE SCALE GENOMIC DNA]</scope>
    <source>
        <strain evidence="2">93-210</strain>
    </source>
</reference>
<comment type="caution">
    <text evidence="1">The sequence shown here is derived from an EMBL/GenBank/DDBJ whole genome shotgun (WGS) entry which is preliminary data.</text>
</comment>
<dbReference type="EMBL" id="CM045875">
    <property type="protein sequence ID" value="KAI7943792.1"/>
    <property type="molecule type" value="Genomic_DNA"/>
</dbReference>
<name>A0ACC0E272_9BASI</name>
<accession>A0ACC0E272</accession>
<gene>
    <name evidence="1" type="ORF">MJO28_011320</name>
</gene>
<organism evidence="1 2">
    <name type="scientific">Puccinia striiformis f. sp. tritici</name>
    <dbReference type="NCBI Taxonomy" id="168172"/>
    <lineage>
        <taxon>Eukaryota</taxon>
        <taxon>Fungi</taxon>
        <taxon>Dikarya</taxon>
        <taxon>Basidiomycota</taxon>
        <taxon>Pucciniomycotina</taxon>
        <taxon>Pucciniomycetes</taxon>
        <taxon>Pucciniales</taxon>
        <taxon>Pucciniaceae</taxon>
        <taxon>Puccinia</taxon>
    </lineage>
</organism>
<evidence type="ECO:0000313" key="2">
    <source>
        <dbReference type="Proteomes" id="UP001060170"/>
    </source>
</evidence>
<evidence type="ECO:0000313" key="1">
    <source>
        <dbReference type="EMBL" id="KAI7943792.1"/>
    </source>
</evidence>
<reference evidence="1 2" key="3">
    <citation type="journal article" date="2022" name="Microbiol. Spectr.">
        <title>Folding features and dynamics of 3D genome architecture in plant fungal pathogens.</title>
        <authorList>
            <person name="Xia C."/>
        </authorList>
    </citation>
    <scope>NUCLEOTIDE SEQUENCE [LARGE SCALE GENOMIC DNA]</scope>
    <source>
        <strain evidence="1 2">93-210</strain>
    </source>
</reference>
<keyword evidence="2" id="KW-1185">Reference proteome</keyword>
<protein>
    <submittedName>
        <fullName evidence="1">Uncharacterized protein</fullName>
    </submittedName>
</protein>
<dbReference type="Proteomes" id="UP001060170">
    <property type="component" value="Chromosome 11"/>
</dbReference>
<sequence>MAPKNKKGQKVLLTDFLADTSTGRSWADEMDELPTAPAPRDPNEPTGPGLGGSHLSRGGDRYGDRDQNRRGGDRDGMDRPSRVEVPMPDKPPFNAFVGNLSWEVGTTELEEFFGAAHIISVRMIKDNETGKPKGYCYVEFNERDALVAALDRSGRELGGRPVRVSVAEPPKERDDRTGGAWRREGPLPTFDDNRRTRHSSHQEYSNIDEADRGERMGFGSKFVPSTNTATNLTRRTQSGRGYSRAEGGFGMESEGADRGDRMGFGSKFVASADEPRKDRGIPQRGSNFIPSRATPVGSDDGHSASGGSIRRTPMLERKSTEIESTAADSVSNWRRAKPEHEASPTAPPTAPPTRRKLELSARTVTSTDGALTPPTSVSAVTNKPSPFGAAKPIDSAERDKAIQEKLDRERAELAAVGSKKPTAHVEEKSTPDVDSKGPAAAPTPAAPKAPKPNPFGAAKPVDTLQKELEVEQKLEKEKALLEEKLKNESQDAKAVPPTTKQPLKGPSNTGAPATPTTASSANPTSNPPTAPAAQPRSRWTTQPPATKPTTNGNVPFPITTAAPAPAPAPAQAAPATTPKSAASPLSPSLSSFRKEGISFAALAKTAATNATVNPPTTTGLKSSPKEDQSLKSTAQQPRTILKRVEGLEIKNE</sequence>